<gene>
    <name evidence="13" type="ordered locus">Clocl_1967</name>
</gene>
<dbReference type="eggNOG" id="COG1766">
    <property type="taxonomic scope" value="Bacteria"/>
</dbReference>
<evidence type="ECO:0000256" key="4">
    <source>
        <dbReference type="ARBA" id="ARBA00022475"/>
    </source>
</evidence>
<evidence type="ECO:0000256" key="1">
    <source>
        <dbReference type="ARBA" id="ARBA00004117"/>
    </source>
</evidence>
<dbReference type="Gene3D" id="3.30.300.30">
    <property type="match status" value="1"/>
</dbReference>
<keyword evidence="14" id="KW-1185">Reference proteome</keyword>
<dbReference type="PANTHER" id="PTHR30046:SF0">
    <property type="entry name" value="FLAGELLAR M-RING PROTEIN"/>
    <property type="match status" value="1"/>
</dbReference>
<evidence type="ECO:0000256" key="2">
    <source>
        <dbReference type="ARBA" id="ARBA00004651"/>
    </source>
</evidence>
<evidence type="ECO:0000259" key="12">
    <source>
        <dbReference type="Pfam" id="PF08345"/>
    </source>
</evidence>
<keyword evidence="8" id="KW-0975">Bacterial flagellum</keyword>
<evidence type="ECO:0000313" key="13">
    <source>
        <dbReference type="EMBL" id="AEV68569.1"/>
    </source>
</evidence>
<accession>G8LVI0</accession>
<keyword evidence="13" id="KW-0969">Cilium</keyword>
<dbReference type="KEGG" id="ccl:Clocl_1967"/>
<dbReference type="InterPro" id="IPR000067">
    <property type="entry name" value="FlgMring_FliF"/>
</dbReference>
<dbReference type="EMBL" id="CP003065">
    <property type="protein sequence ID" value="AEV68569.1"/>
    <property type="molecule type" value="Genomic_DNA"/>
</dbReference>
<dbReference type="InterPro" id="IPR013556">
    <property type="entry name" value="Flag_M-ring_C"/>
</dbReference>
<name>G8LVI0_ACECE</name>
<dbReference type="GO" id="GO:0003774">
    <property type="term" value="F:cytoskeletal motor activity"/>
    <property type="evidence" value="ECO:0007669"/>
    <property type="project" value="InterPro"/>
</dbReference>
<evidence type="ECO:0000256" key="8">
    <source>
        <dbReference type="ARBA" id="ARBA00023143"/>
    </source>
</evidence>
<dbReference type="HOGENOM" id="CLU_028108_2_2_9"/>
<dbReference type="Proteomes" id="UP000005435">
    <property type="component" value="Chromosome"/>
</dbReference>
<dbReference type="RefSeq" id="WP_014255149.1">
    <property type="nucleotide sequence ID" value="NC_016627.1"/>
</dbReference>
<proteinExistence type="inferred from homology"/>
<dbReference type="NCBIfam" id="TIGR00206">
    <property type="entry name" value="fliF"/>
    <property type="match status" value="1"/>
</dbReference>
<evidence type="ECO:0000256" key="7">
    <source>
        <dbReference type="ARBA" id="ARBA00023136"/>
    </source>
</evidence>
<dbReference type="STRING" id="720554.Clocl_1967"/>
<dbReference type="GO" id="GO:0009431">
    <property type="term" value="C:bacterial-type flagellum basal body, MS ring"/>
    <property type="evidence" value="ECO:0007669"/>
    <property type="project" value="InterPro"/>
</dbReference>
<keyword evidence="5 10" id="KW-0812">Transmembrane</keyword>
<dbReference type="GO" id="GO:0005886">
    <property type="term" value="C:plasma membrane"/>
    <property type="evidence" value="ECO:0007669"/>
    <property type="project" value="UniProtKB-SubCell"/>
</dbReference>
<evidence type="ECO:0000256" key="9">
    <source>
        <dbReference type="SAM" id="MobiDB-lite"/>
    </source>
</evidence>
<sequence length="522" mass="58438">MPEVLTKFQQRLTEIWNKLDKSQRSRIILISAILIIAITASIVMLTRTTYVPLLTIDDTMDVEEIEKVLNEKGINFKPGDGNKILVDSKDKNKAEFALASSGITSSGMNFEDAWNLVNITSTESDKKHLWQNFKKNNLIAKLKMFDNVKDADVEVAIPENSLFFSDTSSNKPTAFVRINPKGEITPEQVKGIVSVVASSIEGLEPANVTVVDNNFNVLSTEATNGLGDANSQYKMKLKVKEELERNIKTLYPSKSDSYDYISVVVNPFLEFDKQKTTKKEIGKPTDLDEAIVSSSTQKEELVNGANGGAPGTDTNPGDGTVTYPIEAGENSTYKKTVTEVNREFNETLTEIEKAQGEINFEKSSVAVTLWYGQRVEDDSALTPEFIEQCRQVISGATNIPVSKISISKYKLAPEEVYEESLSDKIRQYLDSYGYFALMILLIISLLIAVLPRRKKDEESEENLVPEMALAGGQQLNAQQEEPVPEISFEEKSEIKKQLDRFIREKPESVAQLLKNWLSEDWD</sequence>
<comment type="similarity">
    <text evidence="3">Belongs to the FliF family.</text>
</comment>
<keyword evidence="13" id="KW-0966">Cell projection</keyword>
<feature type="domain" description="Flagellar M-ring C-terminal" evidence="12">
    <location>
        <begin position="261"/>
        <end position="398"/>
    </location>
</feature>
<feature type="transmembrane region" description="Helical" evidence="10">
    <location>
        <begin position="27"/>
        <end position="45"/>
    </location>
</feature>
<evidence type="ECO:0000259" key="11">
    <source>
        <dbReference type="Pfam" id="PF01514"/>
    </source>
</evidence>
<dbReference type="AlphaFoldDB" id="G8LVI0"/>
<feature type="region of interest" description="Disordered" evidence="9">
    <location>
        <begin position="288"/>
        <end position="321"/>
    </location>
</feature>
<dbReference type="OrthoDB" id="9807026at2"/>
<keyword evidence="7 10" id="KW-0472">Membrane</keyword>
<evidence type="ECO:0000256" key="3">
    <source>
        <dbReference type="ARBA" id="ARBA00007971"/>
    </source>
</evidence>
<keyword evidence="6 10" id="KW-1133">Transmembrane helix</keyword>
<protein>
    <submittedName>
        <fullName evidence="13">Flagellar basal-body M-ring protein/flagellar hook-basal body protein FliF</fullName>
    </submittedName>
</protein>
<dbReference type="GO" id="GO:0071973">
    <property type="term" value="P:bacterial-type flagellum-dependent cell motility"/>
    <property type="evidence" value="ECO:0007669"/>
    <property type="project" value="InterPro"/>
</dbReference>
<dbReference type="PANTHER" id="PTHR30046">
    <property type="entry name" value="FLAGELLAR M-RING PROTEIN"/>
    <property type="match status" value="1"/>
</dbReference>
<dbReference type="Pfam" id="PF08345">
    <property type="entry name" value="YscJ_FliF_C"/>
    <property type="match status" value="1"/>
</dbReference>
<feature type="domain" description="Flagellar M-ring N-terminal" evidence="11">
    <location>
        <begin position="46"/>
        <end position="219"/>
    </location>
</feature>
<comment type="subcellular location">
    <subcellularLocation>
        <location evidence="1">Bacterial flagellum basal body</location>
    </subcellularLocation>
    <subcellularLocation>
        <location evidence="2">Cell membrane</location>
        <topology evidence="2">Multi-pass membrane protein</topology>
    </subcellularLocation>
</comment>
<organism evidence="13 14">
    <name type="scientific">Acetivibrio clariflavus (strain DSM 19732 / NBRC 101661 / EBR45)</name>
    <name type="common">Clostridium clariflavum</name>
    <dbReference type="NCBI Taxonomy" id="720554"/>
    <lineage>
        <taxon>Bacteria</taxon>
        <taxon>Bacillati</taxon>
        <taxon>Bacillota</taxon>
        <taxon>Clostridia</taxon>
        <taxon>Eubacteriales</taxon>
        <taxon>Oscillospiraceae</taxon>
        <taxon>Acetivibrio</taxon>
    </lineage>
</organism>
<reference evidence="14" key="1">
    <citation type="submission" date="2011-12" db="EMBL/GenBank/DDBJ databases">
        <title>Complete sequence of Clostridium clariflavum DSM 19732.</title>
        <authorList>
            <consortium name="US DOE Joint Genome Institute"/>
            <person name="Lucas S."/>
            <person name="Han J."/>
            <person name="Lapidus A."/>
            <person name="Cheng J.-F."/>
            <person name="Goodwin L."/>
            <person name="Pitluck S."/>
            <person name="Peters L."/>
            <person name="Teshima H."/>
            <person name="Detter J.C."/>
            <person name="Han C."/>
            <person name="Tapia R."/>
            <person name="Land M."/>
            <person name="Hauser L."/>
            <person name="Kyrpides N."/>
            <person name="Ivanova N."/>
            <person name="Pagani I."/>
            <person name="Kitzmiller T."/>
            <person name="Lynd L."/>
            <person name="Izquierdo J."/>
            <person name="Woyke T."/>
        </authorList>
    </citation>
    <scope>NUCLEOTIDE SEQUENCE [LARGE SCALE GENOMIC DNA]</scope>
    <source>
        <strain evidence="14">DSM 19732 / NBRC 101661 / EBR45</strain>
    </source>
</reference>
<evidence type="ECO:0000256" key="10">
    <source>
        <dbReference type="SAM" id="Phobius"/>
    </source>
</evidence>
<feature type="transmembrane region" description="Helical" evidence="10">
    <location>
        <begin position="432"/>
        <end position="450"/>
    </location>
</feature>
<keyword evidence="13" id="KW-0282">Flagellum</keyword>
<evidence type="ECO:0000256" key="6">
    <source>
        <dbReference type="ARBA" id="ARBA00022989"/>
    </source>
</evidence>
<reference evidence="13 14" key="2">
    <citation type="journal article" date="2012" name="Stand. Genomic Sci.">
        <title>Complete Genome Sequence of Clostridium clariflavum DSM 19732.</title>
        <authorList>
            <person name="Izquierdo J.A."/>
            <person name="Goodwin L."/>
            <person name="Davenport K.W."/>
            <person name="Teshima H."/>
            <person name="Bruce D."/>
            <person name="Detter C."/>
            <person name="Tapia R."/>
            <person name="Han S."/>
            <person name="Land M."/>
            <person name="Hauser L."/>
            <person name="Jeffries C.D."/>
            <person name="Han J."/>
            <person name="Pitluck S."/>
            <person name="Nolan M."/>
            <person name="Chen A."/>
            <person name="Huntemann M."/>
            <person name="Mavromatis K."/>
            <person name="Mikhailova N."/>
            <person name="Liolios K."/>
            <person name="Woyke T."/>
            <person name="Lynd L.R."/>
        </authorList>
    </citation>
    <scope>NUCLEOTIDE SEQUENCE [LARGE SCALE GENOMIC DNA]</scope>
    <source>
        <strain evidence="14">DSM 19732 / NBRC 101661 / EBR45</strain>
    </source>
</reference>
<evidence type="ECO:0000256" key="5">
    <source>
        <dbReference type="ARBA" id="ARBA00022692"/>
    </source>
</evidence>
<evidence type="ECO:0000313" key="14">
    <source>
        <dbReference type="Proteomes" id="UP000005435"/>
    </source>
</evidence>
<dbReference type="InterPro" id="IPR045851">
    <property type="entry name" value="AMP-bd_C_sf"/>
</dbReference>
<dbReference type="Pfam" id="PF01514">
    <property type="entry name" value="YscJ_FliF"/>
    <property type="match status" value="1"/>
</dbReference>
<dbReference type="PRINTS" id="PR01009">
    <property type="entry name" value="FLGMRINGFLIF"/>
</dbReference>
<dbReference type="InterPro" id="IPR006182">
    <property type="entry name" value="FliF_N_dom"/>
</dbReference>
<keyword evidence="4" id="KW-1003">Cell membrane</keyword>
<dbReference type="InterPro" id="IPR043427">
    <property type="entry name" value="YscJ/FliF"/>
</dbReference>